<dbReference type="Pfam" id="PF01871">
    <property type="entry name" value="AMMECR1"/>
    <property type="match status" value="1"/>
</dbReference>
<dbReference type="AlphaFoldDB" id="A0A1F7VG32"/>
<feature type="domain" description="AMMECR1" evidence="4">
    <location>
        <begin position="339"/>
        <end position="514"/>
    </location>
</feature>
<dbReference type="SUPFAM" id="SSF53213">
    <property type="entry name" value="LigB-like"/>
    <property type="match status" value="1"/>
</dbReference>
<organism evidence="5 6">
    <name type="scientific">Candidatus Uhrbacteria bacterium RIFCSPLOWO2_02_FULL_49_11</name>
    <dbReference type="NCBI Taxonomy" id="1802409"/>
    <lineage>
        <taxon>Bacteria</taxon>
        <taxon>Candidatus Uhriibacteriota</taxon>
    </lineage>
</organism>
<gene>
    <name evidence="5" type="ORF">A3I42_00665</name>
</gene>
<comment type="caution">
    <text evidence="5">The sequence shown here is derived from an EMBL/GenBank/DDBJ whole genome shotgun (WGS) entry which is preliminary data.</text>
</comment>
<comment type="similarity">
    <text evidence="1 2">Belongs to the MEMO1 family.</text>
</comment>
<dbReference type="InterPro" id="IPR036071">
    <property type="entry name" value="AMMECR1_dom_sf"/>
</dbReference>
<dbReference type="InterPro" id="IPR027623">
    <property type="entry name" value="AmmeMemoSam_A"/>
</dbReference>
<dbReference type="NCBIfam" id="TIGR04335">
    <property type="entry name" value="AmmeMemoSam_A"/>
    <property type="match status" value="1"/>
</dbReference>
<reference evidence="5 6" key="1">
    <citation type="journal article" date="2016" name="Nat. Commun.">
        <title>Thousands of microbial genomes shed light on interconnected biogeochemical processes in an aquifer system.</title>
        <authorList>
            <person name="Anantharaman K."/>
            <person name="Brown C.T."/>
            <person name="Hug L.A."/>
            <person name="Sharon I."/>
            <person name="Castelle C.J."/>
            <person name="Probst A.J."/>
            <person name="Thomas B.C."/>
            <person name="Singh A."/>
            <person name="Wilkins M.J."/>
            <person name="Karaoz U."/>
            <person name="Brodie E.L."/>
            <person name="Williams K.H."/>
            <person name="Hubbard S.S."/>
            <person name="Banfield J.F."/>
        </authorList>
    </citation>
    <scope>NUCLEOTIDE SEQUENCE [LARGE SCALE GENOMIC DNA]</scope>
</reference>
<proteinExistence type="inferred from homology"/>
<dbReference type="HAMAP" id="MF_00055">
    <property type="entry name" value="MEMO1"/>
    <property type="match status" value="1"/>
</dbReference>
<evidence type="ECO:0000256" key="2">
    <source>
        <dbReference type="HAMAP-Rule" id="MF_00055"/>
    </source>
</evidence>
<dbReference type="Gene3D" id="3.30.700.20">
    <property type="entry name" value="Hypothetical protein ph0010, domain 1"/>
    <property type="match status" value="1"/>
</dbReference>
<dbReference type="Proteomes" id="UP000178264">
    <property type="component" value="Unassembled WGS sequence"/>
</dbReference>
<dbReference type="CDD" id="cd07361">
    <property type="entry name" value="MEMO_like"/>
    <property type="match status" value="1"/>
</dbReference>
<name>A0A1F7VG32_9BACT</name>
<dbReference type="SUPFAM" id="SSF143447">
    <property type="entry name" value="AMMECR1-like"/>
    <property type="match status" value="1"/>
</dbReference>
<feature type="transmembrane region" description="Helical" evidence="3">
    <location>
        <begin position="6"/>
        <end position="26"/>
    </location>
</feature>
<dbReference type="InterPro" id="IPR023473">
    <property type="entry name" value="AMMECR1"/>
</dbReference>
<dbReference type="Gene3D" id="3.40.830.10">
    <property type="entry name" value="LigB-like"/>
    <property type="match status" value="1"/>
</dbReference>
<evidence type="ECO:0000256" key="1">
    <source>
        <dbReference type="ARBA" id="ARBA00006315"/>
    </source>
</evidence>
<evidence type="ECO:0000313" key="6">
    <source>
        <dbReference type="Proteomes" id="UP000178264"/>
    </source>
</evidence>
<dbReference type="PROSITE" id="PS51112">
    <property type="entry name" value="AMMECR1"/>
    <property type="match status" value="1"/>
</dbReference>
<evidence type="ECO:0000259" key="4">
    <source>
        <dbReference type="PROSITE" id="PS51112"/>
    </source>
</evidence>
<dbReference type="InterPro" id="IPR027485">
    <property type="entry name" value="AMMECR1_N"/>
</dbReference>
<keyword evidence="3" id="KW-0812">Transmembrane</keyword>
<dbReference type="EMBL" id="MGER01000005">
    <property type="protein sequence ID" value="OGL88937.1"/>
    <property type="molecule type" value="Genomic_DNA"/>
</dbReference>
<dbReference type="PANTHER" id="PTHR11060:SF0">
    <property type="entry name" value="PROTEIN MEMO1"/>
    <property type="match status" value="1"/>
</dbReference>
<keyword evidence="3" id="KW-1133">Transmembrane helix</keyword>
<dbReference type="InterPro" id="IPR002737">
    <property type="entry name" value="MEMO1_fam"/>
</dbReference>
<dbReference type="Pfam" id="PF01875">
    <property type="entry name" value="Memo"/>
    <property type="match status" value="1"/>
</dbReference>
<dbReference type="PANTHER" id="PTHR11060">
    <property type="entry name" value="PROTEIN MEMO1"/>
    <property type="match status" value="1"/>
</dbReference>
<dbReference type="Gene3D" id="3.30.1490.150">
    <property type="entry name" value="Hypothetical protein ph0010, domain 2"/>
    <property type="match status" value="1"/>
</dbReference>
<evidence type="ECO:0000256" key="3">
    <source>
        <dbReference type="SAM" id="Phobius"/>
    </source>
</evidence>
<dbReference type="NCBIfam" id="TIGR00296">
    <property type="entry name" value="TIGR00296 family protein"/>
    <property type="match status" value="1"/>
</dbReference>
<evidence type="ECO:0000313" key="5">
    <source>
        <dbReference type="EMBL" id="OGL88937.1"/>
    </source>
</evidence>
<keyword evidence="3" id="KW-0472">Membrane</keyword>
<protein>
    <recommendedName>
        <fullName evidence="2">MEMO1 family protein A3I42_00665</fullName>
    </recommendedName>
</protein>
<dbReference type="InterPro" id="IPR002733">
    <property type="entry name" value="AMMECR1_domain"/>
</dbReference>
<accession>A0A1F7VG32</accession>
<dbReference type="NCBIfam" id="TIGR04336">
    <property type="entry name" value="AmmeMemoSam_B"/>
    <property type="match status" value="1"/>
</dbReference>
<sequence>MKNSFIASVAIGLAITLGIVWLIFLFQKEGDSFVSRVTITQMNVNRVRKPAVAGAFYPDDKMELTAQLEQLFAEDEPLDTNGFIRAMVVPHAGYVYSGKTAAHAYKALSANVDKENRTALTVILIGSGHTVNVRGAVIDAHDRWETPLGEVAIATDIRDMLLHRSALFTVEKDAHREEHSLEVQVPFLQYSLSHFKILPILLNSATPDEMQQISHALASIDGDVVIIASSDLSHYPSYDDAKAADEKVIASIMSGEIGKLKNTLHQLAQSLIPQAVTFLCAQPAVEVALEVAQLWDAKESRFLHYSNSGDAPAGDKARVVGYTSLAFISQRKGNELVAEEKETLLRTARASVESYVKTAAIPHAQDGSFFLNQARGAFVTIKKNGILRGCIGRFEPDIPLLPLVSQMAIAAATEDHRFLPVSQEEIGELIYEISVLSPLRKIKDWREIEIGTHGVRVRKGSREGVFLPQVATENNWGLEEFMGELCSQKMGMASDCWKDPHAELYVFTAQVFGE</sequence>